<sequence length="211" mass="22696">MPIDTWLLFIGTVFFVSATPGPNMLLAMTHGIHYGVRRTLATCAGLMSGLAIIMFGSAAGLGALLATSALLFSVVKYAGAAYLIYLGIRTWRAAPTPVEESALAEPARLPSAWQRFRTGFLVSMSNPKAFIFFTALFPQFMDAKLPQGPQLAVLAASFFVIESVWQQIYAGGGQKMARWLNNARRLKMVNKVSGGCFVSAGALLTSVSRHA</sequence>
<feature type="transmembrane region" description="Helical" evidence="7">
    <location>
        <begin position="39"/>
        <end position="58"/>
    </location>
</feature>
<dbReference type="PANTHER" id="PTHR30086:SF14">
    <property type="entry name" value="HOMOSERINE_HOMOSERINE LACTONE EFFLUX PROTEIN"/>
    <property type="match status" value="1"/>
</dbReference>
<evidence type="ECO:0000256" key="2">
    <source>
        <dbReference type="ARBA" id="ARBA00007928"/>
    </source>
</evidence>
<evidence type="ECO:0000256" key="6">
    <source>
        <dbReference type="ARBA" id="ARBA00023136"/>
    </source>
</evidence>
<dbReference type="RefSeq" id="WP_289829005.1">
    <property type="nucleotide sequence ID" value="NZ_JAUEDK010000007.1"/>
</dbReference>
<feature type="transmembrane region" description="Helical" evidence="7">
    <location>
        <begin position="6"/>
        <end position="27"/>
    </location>
</feature>
<evidence type="ECO:0000256" key="4">
    <source>
        <dbReference type="ARBA" id="ARBA00022692"/>
    </source>
</evidence>
<feature type="transmembrane region" description="Helical" evidence="7">
    <location>
        <begin position="118"/>
        <end position="137"/>
    </location>
</feature>
<keyword evidence="6 7" id="KW-0472">Membrane</keyword>
<gene>
    <name evidence="8" type="ORF">QU481_05940</name>
</gene>
<keyword evidence="9" id="KW-1185">Reference proteome</keyword>
<accession>A0ABT7XL10</accession>
<dbReference type="Pfam" id="PF01810">
    <property type="entry name" value="LysE"/>
    <property type="match status" value="1"/>
</dbReference>
<feature type="transmembrane region" description="Helical" evidence="7">
    <location>
        <begin position="149"/>
        <end position="168"/>
    </location>
</feature>
<comment type="caution">
    <text evidence="8">The sequence shown here is derived from an EMBL/GenBank/DDBJ whole genome shotgun (WGS) entry which is preliminary data.</text>
</comment>
<evidence type="ECO:0000313" key="8">
    <source>
        <dbReference type="EMBL" id="MDN0074435.1"/>
    </source>
</evidence>
<name>A0ABT7XL10_9NEIS</name>
<feature type="transmembrane region" description="Helical" evidence="7">
    <location>
        <begin position="64"/>
        <end position="85"/>
    </location>
</feature>
<keyword evidence="5 7" id="KW-1133">Transmembrane helix</keyword>
<evidence type="ECO:0000256" key="5">
    <source>
        <dbReference type="ARBA" id="ARBA00022989"/>
    </source>
</evidence>
<organism evidence="8 9">
    <name type="scientific">Crenobacter oryzisoli</name>
    <dbReference type="NCBI Taxonomy" id="3056844"/>
    <lineage>
        <taxon>Bacteria</taxon>
        <taxon>Pseudomonadati</taxon>
        <taxon>Pseudomonadota</taxon>
        <taxon>Betaproteobacteria</taxon>
        <taxon>Neisseriales</taxon>
        <taxon>Neisseriaceae</taxon>
        <taxon>Crenobacter</taxon>
    </lineage>
</organism>
<dbReference type="PANTHER" id="PTHR30086">
    <property type="entry name" value="ARGININE EXPORTER PROTEIN ARGO"/>
    <property type="match status" value="1"/>
</dbReference>
<dbReference type="PIRSF" id="PIRSF006324">
    <property type="entry name" value="LeuE"/>
    <property type="match status" value="1"/>
</dbReference>
<keyword evidence="4 7" id="KW-0812">Transmembrane</keyword>
<dbReference type="InterPro" id="IPR001123">
    <property type="entry name" value="LeuE-type"/>
</dbReference>
<evidence type="ECO:0000256" key="3">
    <source>
        <dbReference type="ARBA" id="ARBA00022475"/>
    </source>
</evidence>
<dbReference type="Proteomes" id="UP001168540">
    <property type="component" value="Unassembled WGS sequence"/>
</dbReference>
<protein>
    <submittedName>
        <fullName evidence="8">LysE family transporter</fullName>
    </submittedName>
</protein>
<proteinExistence type="inferred from homology"/>
<comment type="similarity">
    <text evidence="2">Belongs to the Rht family.</text>
</comment>
<evidence type="ECO:0000256" key="1">
    <source>
        <dbReference type="ARBA" id="ARBA00004651"/>
    </source>
</evidence>
<reference evidence="8" key="1">
    <citation type="submission" date="2023-06" db="EMBL/GenBank/DDBJ databases">
        <authorList>
            <person name="Zhang S."/>
        </authorList>
    </citation>
    <scope>NUCLEOTIDE SEQUENCE</scope>
    <source>
        <strain evidence="8">SG2303</strain>
    </source>
</reference>
<dbReference type="EMBL" id="JAUEDK010000007">
    <property type="protein sequence ID" value="MDN0074435.1"/>
    <property type="molecule type" value="Genomic_DNA"/>
</dbReference>
<evidence type="ECO:0000256" key="7">
    <source>
        <dbReference type="SAM" id="Phobius"/>
    </source>
</evidence>
<evidence type="ECO:0000313" key="9">
    <source>
        <dbReference type="Proteomes" id="UP001168540"/>
    </source>
</evidence>
<comment type="subcellular location">
    <subcellularLocation>
        <location evidence="1">Cell membrane</location>
        <topology evidence="1">Multi-pass membrane protein</topology>
    </subcellularLocation>
</comment>
<keyword evidence="3" id="KW-1003">Cell membrane</keyword>